<comment type="caution">
    <text evidence="3">The sequence shown here is derived from an EMBL/GenBank/DDBJ whole genome shotgun (WGS) entry which is preliminary data.</text>
</comment>
<dbReference type="PANTHER" id="PTHR12245:SF5">
    <property type="entry name" value="SPRY DOMAIN-CONTAINING SOCS BOX PROTEIN 3"/>
    <property type="match status" value="1"/>
</dbReference>
<sequence>MDSTTNSQGAKTENDAVSPKHEWTWDETLSTSSVRLSNNNLNVIFHPVYSTGTAVAKGNKPLEKGRHHFWEILMATPICGTDVMVGVGTAYAELNNAGDDYCALLGRDRESWGFSYKGYLQHDGKTCKYGKRFDKDNLVGIHLDTWVGTLEFFINRQPLGVAFTKLNNVTLYPLVSSTMAQSIMQLTYSCSIPVTLQTTCLKVLSPSQKAHLSKTFPGLRYLTQNIFADILQGSVDCENEEDLEFPAEYIILDDFDYALVGLGVKKKKRL</sequence>
<dbReference type="SUPFAM" id="SSF49899">
    <property type="entry name" value="Concanavalin A-like lectins/glucanases"/>
    <property type="match status" value="1"/>
</dbReference>
<dbReference type="GO" id="GO:0043161">
    <property type="term" value="P:proteasome-mediated ubiquitin-dependent protein catabolic process"/>
    <property type="evidence" value="ECO:0007669"/>
    <property type="project" value="TreeGrafter"/>
</dbReference>
<reference evidence="3 4" key="1">
    <citation type="submission" date="2023-03" db="EMBL/GenBank/DDBJ databases">
        <title>High recombination rates correlate with genetic variation in Cardiocondyla obscurior ants.</title>
        <authorList>
            <person name="Errbii M."/>
        </authorList>
    </citation>
    <scope>NUCLEOTIDE SEQUENCE [LARGE SCALE GENOMIC DNA]</scope>
    <source>
        <strain evidence="3">Alpha-2009</strain>
        <tissue evidence="3">Whole body</tissue>
    </source>
</reference>
<keyword evidence="4" id="KW-1185">Reference proteome</keyword>
<protein>
    <recommendedName>
        <fullName evidence="2">B30.2/SPRY domain-containing protein</fullName>
    </recommendedName>
</protein>
<dbReference type="InterPro" id="IPR001870">
    <property type="entry name" value="B30.2/SPRY"/>
</dbReference>
<dbReference type="GO" id="GO:0019005">
    <property type="term" value="C:SCF ubiquitin ligase complex"/>
    <property type="evidence" value="ECO:0007669"/>
    <property type="project" value="TreeGrafter"/>
</dbReference>
<dbReference type="EMBL" id="JADYXP020000020">
    <property type="protein sequence ID" value="KAL0104245.1"/>
    <property type="molecule type" value="Genomic_DNA"/>
</dbReference>
<dbReference type="SMART" id="SM00449">
    <property type="entry name" value="SPRY"/>
    <property type="match status" value="1"/>
</dbReference>
<proteinExistence type="predicted"/>
<evidence type="ECO:0000313" key="4">
    <source>
        <dbReference type="Proteomes" id="UP001430953"/>
    </source>
</evidence>
<keyword evidence="1" id="KW-0833">Ubl conjugation pathway</keyword>
<feature type="domain" description="B30.2/SPRY" evidence="2">
    <location>
        <begin position="3"/>
        <end position="193"/>
    </location>
</feature>
<dbReference type="Proteomes" id="UP001430953">
    <property type="component" value="Unassembled WGS sequence"/>
</dbReference>
<gene>
    <name evidence="3" type="ORF">PUN28_017162</name>
</gene>
<dbReference type="AlphaFoldDB" id="A0AAW2EMP8"/>
<dbReference type="InterPro" id="IPR035754">
    <property type="entry name" value="SPRY_SPSB3"/>
</dbReference>
<evidence type="ECO:0000259" key="2">
    <source>
        <dbReference type="PROSITE" id="PS50188"/>
    </source>
</evidence>
<accession>A0AAW2EMP8</accession>
<dbReference type="InterPro" id="IPR050672">
    <property type="entry name" value="FBXO45-Fsn/SPSB_families"/>
</dbReference>
<dbReference type="InterPro" id="IPR013320">
    <property type="entry name" value="ConA-like_dom_sf"/>
</dbReference>
<dbReference type="Pfam" id="PF00622">
    <property type="entry name" value="SPRY"/>
    <property type="match status" value="1"/>
</dbReference>
<dbReference type="CDD" id="cd12876">
    <property type="entry name" value="SPRY_SOCS3"/>
    <property type="match status" value="1"/>
</dbReference>
<name>A0AAW2EMP8_9HYME</name>
<dbReference type="Gene3D" id="2.60.120.920">
    <property type="match status" value="1"/>
</dbReference>
<dbReference type="PANTHER" id="PTHR12245">
    <property type="entry name" value="SPRY DOMAIN CONTAINING SOCS BOX PROTEIN"/>
    <property type="match status" value="1"/>
</dbReference>
<evidence type="ECO:0000256" key="1">
    <source>
        <dbReference type="ARBA" id="ARBA00022786"/>
    </source>
</evidence>
<organism evidence="3 4">
    <name type="scientific">Cardiocondyla obscurior</name>
    <dbReference type="NCBI Taxonomy" id="286306"/>
    <lineage>
        <taxon>Eukaryota</taxon>
        <taxon>Metazoa</taxon>
        <taxon>Ecdysozoa</taxon>
        <taxon>Arthropoda</taxon>
        <taxon>Hexapoda</taxon>
        <taxon>Insecta</taxon>
        <taxon>Pterygota</taxon>
        <taxon>Neoptera</taxon>
        <taxon>Endopterygota</taxon>
        <taxon>Hymenoptera</taxon>
        <taxon>Apocrita</taxon>
        <taxon>Aculeata</taxon>
        <taxon>Formicoidea</taxon>
        <taxon>Formicidae</taxon>
        <taxon>Myrmicinae</taxon>
        <taxon>Cardiocondyla</taxon>
    </lineage>
</organism>
<dbReference type="InterPro" id="IPR003877">
    <property type="entry name" value="SPRY_dom"/>
</dbReference>
<dbReference type="InterPro" id="IPR043136">
    <property type="entry name" value="B30.2/SPRY_sf"/>
</dbReference>
<dbReference type="PROSITE" id="PS50188">
    <property type="entry name" value="B302_SPRY"/>
    <property type="match status" value="1"/>
</dbReference>
<evidence type="ECO:0000313" key="3">
    <source>
        <dbReference type="EMBL" id="KAL0104245.1"/>
    </source>
</evidence>